<dbReference type="Proteomes" id="UP000029622">
    <property type="component" value="Unassembled WGS sequence"/>
</dbReference>
<dbReference type="SUPFAM" id="SSF56281">
    <property type="entry name" value="Metallo-hydrolase/oxidoreductase"/>
    <property type="match status" value="1"/>
</dbReference>
<reference evidence="1 2" key="1">
    <citation type="submission" date="2013-12" db="EMBL/GenBank/DDBJ databases">
        <title>Draft genome sequence of Caloranaerobacter sp. H53214.</title>
        <authorList>
            <person name="Jiang L.J."/>
            <person name="Shao Z.Z."/>
            <person name="Long M.N."/>
        </authorList>
    </citation>
    <scope>NUCLEOTIDE SEQUENCE [LARGE SCALE GENOMIC DNA]</scope>
    <source>
        <strain evidence="1 2">H53214</strain>
    </source>
</reference>
<evidence type="ECO:0000313" key="1">
    <source>
        <dbReference type="EMBL" id="KGG80976.1"/>
    </source>
</evidence>
<dbReference type="Pfam" id="PF13483">
    <property type="entry name" value="Lactamase_B_3"/>
    <property type="match status" value="1"/>
</dbReference>
<dbReference type="InterPro" id="IPR036866">
    <property type="entry name" value="RibonucZ/Hydroxyglut_hydro"/>
</dbReference>
<accession>A0A096DNZ9</accession>
<proteinExistence type="predicted"/>
<dbReference type="RefSeq" id="WP_035162324.1">
    <property type="nucleotide sequence ID" value="NZ_AZTB01000009.1"/>
</dbReference>
<name>A0A096DNZ9_9FIRM</name>
<protein>
    <submittedName>
        <fullName evidence="1">Beta-lactamase</fullName>
    </submittedName>
</protein>
<dbReference type="EMBL" id="AZTB01000009">
    <property type="protein sequence ID" value="KGG80976.1"/>
    <property type="molecule type" value="Genomic_DNA"/>
</dbReference>
<dbReference type="Gene3D" id="3.60.15.10">
    <property type="entry name" value="Ribonuclease Z/Hydroxyacylglutathione hydrolase-like"/>
    <property type="match status" value="1"/>
</dbReference>
<gene>
    <name evidence="1" type="ORF">Y919_03115</name>
</gene>
<dbReference type="PANTHER" id="PTHR42967">
    <property type="entry name" value="METAL DEPENDENT HYDROLASE"/>
    <property type="match status" value="1"/>
</dbReference>
<dbReference type="AlphaFoldDB" id="A0A096DNZ9"/>
<comment type="caution">
    <text evidence="1">The sequence shown here is derived from an EMBL/GenBank/DDBJ whole genome shotgun (WGS) entry which is preliminary data.</text>
</comment>
<dbReference type="STRING" id="1156417.Y919_03115"/>
<sequence length="213" mass="24016">MKVKYLGHACFKITTNKGIRIMTDPFDETVGYEIPRDEVDIVTTSHDHFDHNYIKGPTGDFEVVNKVGNFYVKDVPITGIATYHDKHQGSERGSNVVYIFTIGDLRVCHLGDLGHIPDSKQIEAIGKIGVLMIPVGGVYTIDADEAKEVVDLINPKIVIPMHYKTEDLKFELGSLDKFTKYFSNVEKVNSQEIEINKDVISNAEKKVIVLRYK</sequence>
<dbReference type="PANTHER" id="PTHR42967:SF1">
    <property type="entry name" value="MBL FOLD METALLO-HYDROLASE"/>
    <property type="match status" value="1"/>
</dbReference>
<organism evidence="1 2">
    <name type="scientific">Caloranaerobacter azorensis H53214</name>
    <dbReference type="NCBI Taxonomy" id="1156417"/>
    <lineage>
        <taxon>Bacteria</taxon>
        <taxon>Bacillati</taxon>
        <taxon>Bacillota</taxon>
        <taxon>Tissierellia</taxon>
        <taxon>Tissierellales</taxon>
        <taxon>Thermohalobacteraceae</taxon>
        <taxon>Caloranaerobacter</taxon>
    </lineage>
</organism>
<evidence type="ECO:0000313" key="2">
    <source>
        <dbReference type="Proteomes" id="UP000029622"/>
    </source>
</evidence>